<proteinExistence type="predicted"/>
<reference evidence="1" key="1">
    <citation type="submission" date="2013-04" db="EMBL/GenBank/DDBJ databases">
        <authorList>
            <person name="Qu J."/>
            <person name="Murali S.C."/>
            <person name="Bandaranaike D."/>
            <person name="Bellair M."/>
            <person name="Blankenburg K."/>
            <person name="Chao H."/>
            <person name="Dinh H."/>
            <person name="Doddapaneni H."/>
            <person name="Downs B."/>
            <person name="Dugan-Rocha S."/>
            <person name="Elkadiri S."/>
            <person name="Gnanaolivu R.D."/>
            <person name="Hernandez B."/>
            <person name="Javaid M."/>
            <person name="Jayaseelan J.C."/>
            <person name="Lee S."/>
            <person name="Li M."/>
            <person name="Ming W."/>
            <person name="Munidasa M."/>
            <person name="Muniz J."/>
            <person name="Nguyen L."/>
            <person name="Ongeri F."/>
            <person name="Osuji N."/>
            <person name="Pu L.-L."/>
            <person name="Puazo M."/>
            <person name="Qu C."/>
            <person name="Quiroz J."/>
            <person name="Raj R."/>
            <person name="Weissenberger G."/>
            <person name="Xin Y."/>
            <person name="Zou X."/>
            <person name="Han Y."/>
            <person name="Richards S."/>
            <person name="Worley K."/>
            <person name="Muzny D."/>
            <person name="Gibbs R."/>
        </authorList>
    </citation>
    <scope>NUCLEOTIDE SEQUENCE</scope>
    <source>
        <strain evidence="1">Sampled in the wild</strain>
    </source>
</reference>
<accession>A0A8K0KHC1</accession>
<dbReference type="AlphaFoldDB" id="A0A8K0KHC1"/>
<sequence length="108" mass="12253">MLERASSVDGPNCPLASGLDLSLVPWPGMRYACIRVLHLYCKVFNQQELYELIIRRTHSFTIPSSLIGRISGLIRRGKCRCECFTAERGARKHKESYCAYLTMGKLAE</sequence>
<evidence type="ECO:0000313" key="1">
    <source>
        <dbReference type="EMBL" id="KAG8235239.1"/>
    </source>
</evidence>
<name>A0A8K0KHC1_LADFU</name>
<comment type="caution">
    <text evidence="1">The sequence shown here is derived from an EMBL/GenBank/DDBJ whole genome shotgun (WGS) entry which is preliminary data.</text>
</comment>
<protein>
    <submittedName>
        <fullName evidence="1">Uncharacterized protein</fullName>
    </submittedName>
</protein>
<gene>
    <name evidence="1" type="ORF">J437_LFUL010389</name>
</gene>
<reference evidence="1" key="2">
    <citation type="submission" date="2017-10" db="EMBL/GenBank/DDBJ databases">
        <title>Ladona fulva Genome sequencing and assembly.</title>
        <authorList>
            <person name="Murali S."/>
            <person name="Richards S."/>
            <person name="Bandaranaike D."/>
            <person name="Bellair M."/>
            <person name="Blankenburg K."/>
            <person name="Chao H."/>
            <person name="Dinh H."/>
            <person name="Doddapaneni H."/>
            <person name="Dugan-Rocha S."/>
            <person name="Elkadiri S."/>
            <person name="Gnanaolivu R."/>
            <person name="Hernandez B."/>
            <person name="Skinner E."/>
            <person name="Javaid M."/>
            <person name="Lee S."/>
            <person name="Li M."/>
            <person name="Ming W."/>
            <person name="Munidasa M."/>
            <person name="Muniz J."/>
            <person name="Nguyen L."/>
            <person name="Hughes D."/>
            <person name="Osuji N."/>
            <person name="Pu L.-L."/>
            <person name="Puazo M."/>
            <person name="Qu C."/>
            <person name="Quiroz J."/>
            <person name="Raj R."/>
            <person name="Weissenberger G."/>
            <person name="Xin Y."/>
            <person name="Zou X."/>
            <person name="Han Y."/>
            <person name="Worley K."/>
            <person name="Muzny D."/>
            <person name="Gibbs R."/>
        </authorList>
    </citation>
    <scope>NUCLEOTIDE SEQUENCE</scope>
    <source>
        <strain evidence="1">Sampled in the wild</strain>
    </source>
</reference>
<organism evidence="1 2">
    <name type="scientific">Ladona fulva</name>
    <name type="common">Scarce chaser dragonfly</name>
    <name type="synonym">Libellula fulva</name>
    <dbReference type="NCBI Taxonomy" id="123851"/>
    <lineage>
        <taxon>Eukaryota</taxon>
        <taxon>Metazoa</taxon>
        <taxon>Ecdysozoa</taxon>
        <taxon>Arthropoda</taxon>
        <taxon>Hexapoda</taxon>
        <taxon>Insecta</taxon>
        <taxon>Pterygota</taxon>
        <taxon>Palaeoptera</taxon>
        <taxon>Odonata</taxon>
        <taxon>Epiprocta</taxon>
        <taxon>Anisoptera</taxon>
        <taxon>Libelluloidea</taxon>
        <taxon>Libellulidae</taxon>
        <taxon>Ladona</taxon>
    </lineage>
</organism>
<dbReference type="Proteomes" id="UP000792457">
    <property type="component" value="Unassembled WGS sequence"/>
</dbReference>
<keyword evidence="2" id="KW-1185">Reference proteome</keyword>
<dbReference type="OrthoDB" id="274660at2759"/>
<dbReference type="EMBL" id="KZ308892">
    <property type="protein sequence ID" value="KAG8235239.1"/>
    <property type="molecule type" value="Genomic_DNA"/>
</dbReference>
<evidence type="ECO:0000313" key="2">
    <source>
        <dbReference type="Proteomes" id="UP000792457"/>
    </source>
</evidence>